<accession>A0A6C0J512</accession>
<protein>
    <recommendedName>
        <fullName evidence="2">Exostosin GT47 domain-containing protein</fullName>
    </recommendedName>
</protein>
<name>A0A6C0J512_9ZZZZ</name>
<organism evidence="1">
    <name type="scientific">viral metagenome</name>
    <dbReference type="NCBI Taxonomy" id="1070528"/>
    <lineage>
        <taxon>unclassified sequences</taxon>
        <taxon>metagenomes</taxon>
        <taxon>organismal metagenomes</taxon>
    </lineage>
</organism>
<proteinExistence type="predicted"/>
<dbReference type="EMBL" id="MN740318">
    <property type="protein sequence ID" value="QHT99860.1"/>
    <property type="molecule type" value="Genomic_DNA"/>
</dbReference>
<reference evidence="1" key="1">
    <citation type="journal article" date="2020" name="Nature">
        <title>Giant virus diversity and host interactions through global metagenomics.</title>
        <authorList>
            <person name="Schulz F."/>
            <person name="Roux S."/>
            <person name="Paez-Espino D."/>
            <person name="Jungbluth S."/>
            <person name="Walsh D.A."/>
            <person name="Denef V.J."/>
            <person name="McMahon K.D."/>
            <person name="Konstantinidis K.T."/>
            <person name="Eloe-Fadrosh E.A."/>
            <person name="Kyrpides N.C."/>
            <person name="Woyke T."/>
        </authorList>
    </citation>
    <scope>NUCLEOTIDE SEQUENCE</scope>
    <source>
        <strain evidence="1">GVMAG-M-3300025778-1</strain>
    </source>
</reference>
<sequence length="236" mass="26982">MISGKAFADCCQWIVDDRYSEKPFKYFAARTGDWVFMNADYLERFVQSIPKLMRKKFRIVLHNSDKTLDFARLSLVAPVAIQIYSINTSVAHPMLKTIPIGFSDSSLRVLPLVDRTPRERTIEIYSNFSTGTNRGARQACLDALADDPRVVRKEPNDRDEYYRDLCNSKFVVCPEGTGIDTHRLYEALWCGATPVVLHSSLDALYQKMPVCIVNDWKDSYFVVEGTTQFDAAKWLA</sequence>
<evidence type="ECO:0000313" key="1">
    <source>
        <dbReference type="EMBL" id="QHT99860.1"/>
    </source>
</evidence>
<evidence type="ECO:0008006" key="2">
    <source>
        <dbReference type="Google" id="ProtNLM"/>
    </source>
</evidence>
<dbReference type="AlphaFoldDB" id="A0A6C0J512"/>